<organism evidence="1 2">
    <name type="scientific">Agaribacillus aureus</name>
    <dbReference type="NCBI Taxonomy" id="3051825"/>
    <lineage>
        <taxon>Bacteria</taxon>
        <taxon>Pseudomonadati</taxon>
        <taxon>Bacteroidota</taxon>
        <taxon>Cytophagia</taxon>
        <taxon>Cytophagales</taxon>
        <taxon>Splendidivirgaceae</taxon>
        <taxon>Agaribacillus</taxon>
    </lineage>
</organism>
<dbReference type="InterPro" id="IPR038636">
    <property type="entry name" value="Wzi_sf"/>
</dbReference>
<name>A0ABT8L847_9BACT</name>
<evidence type="ECO:0000313" key="2">
    <source>
        <dbReference type="Proteomes" id="UP001172083"/>
    </source>
</evidence>
<protein>
    <recommendedName>
        <fullName evidence="3">Capsule assembly Wzi family protein</fullName>
    </recommendedName>
</protein>
<keyword evidence="2" id="KW-1185">Reference proteome</keyword>
<evidence type="ECO:0008006" key="3">
    <source>
        <dbReference type="Google" id="ProtNLM"/>
    </source>
</evidence>
<dbReference type="Proteomes" id="UP001172083">
    <property type="component" value="Unassembled WGS sequence"/>
</dbReference>
<sequence length="577" mass="65975">MKQYIILISLFIVSFTKLYGQSANAPLNKSYYHLLDRYEIKSGKLSGDFHSSMKPYQRKSIASFVDSLLADEEARYYSTTDKDNLLYLANDNWEWSGYAQNESKKPFLKKLYKKKSDLYHVNTESFDLHVNPVLHLAAGFDKDEEATPFINTRGGEIRGMIDKKIGFYTFLGENQANYPQYARAWITDTVYQRFSIPSEGFWKRFNNDGYDFFTARGYVSFNATEHVNLQLGFDKNLAGNGHRSMILSDFANAYSYLKIQVKVWKIRYTSLTAEMKANARASAAGSRSDRRYPNKFLAYHHLSINIGDNLNLGLFEIVNFGSDDPNRVTVPFNPGYLNPIIFFRAIEQNEGSPDNAILGADFKWNFLNRFSVYGQIVLDEFKLDNVTAGNGWWANKFGYQLGVKYIDAFGLPNLDLQAETNISRPYTYSHFTERTNHSHYNLPLAHPYGANFKEYIGVARFQPFHKLSLVGKLIYTNYGADINTVSNFGSDVRKSSNERLNENGAPLDDFGNELGQGIDTQVLYGDFTASFQLKHNFFIDLKGIVRQLDSGLDERDFNSVVGTVAVRWNIAPRDLEF</sequence>
<reference evidence="1" key="1">
    <citation type="submission" date="2023-06" db="EMBL/GenBank/DDBJ databases">
        <title>Genomic of Agaribacillus aureum.</title>
        <authorList>
            <person name="Wang G."/>
        </authorList>
    </citation>
    <scope>NUCLEOTIDE SEQUENCE</scope>
    <source>
        <strain evidence="1">BMA12</strain>
    </source>
</reference>
<dbReference type="RefSeq" id="WP_346757720.1">
    <property type="nucleotide sequence ID" value="NZ_JAUJEB010000001.1"/>
</dbReference>
<dbReference type="Gene3D" id="2.40.160.130">
    <property type="entry name" value="Capsule assembly protein Wzi"/>
    <property type="match status" value="1"/>
</dbReference>
<proteinExistence type="predicted"/>
<comment type="caution">
    <text evidence="1">The sequence shown here is derived from an EMBL/GenBank/DDBJ whole genome shotgun (WGS) entry which is preliminary data.</text>
</comment>
<evidence type="ECO:0000313" key="1">
    <source>
        <dbReference type="EMBL" id="MDN5212403.1"/>
    </source>
</evidence>
<gene>
    <name evidence="1" type="ORF">QQ020_10115</name>
</gene>
<dbReference type="EMBL" id="JAUJEB010000001">
    <property type="protein sequence ID" value="MDN5212403.1"/>
    <property type="molecule type" value="Genomic_DNA"/>
</dbReference>
<accession>A0ABT8L847</accession>